<keyword evidence="1" id="KW-1133">Transmembrane helix</keyword>
<protein>
    <submittedName>
        <fullName evidence="2">Uncharacterized protein</fullName>
    </submittedName>
</protein>
<proteinExistence type="predicted"/>
<name>A0A1N7RVD5_9BURK</name>
<feature type="transmembrane region" description="Helical" evidence="1">
    <location>
        <begin position="31"/>
        <end position="52"/>
    </location>
</feature>
<evidence type="ECO:0000256" key="1">
    <source>
        <dbReference type="SAM" id="Phobius"/>
    </source>
</evidence>
<dbReference type="AlphaFoldDB" id="A0A1N7RVD5"/>
<keyword evidence="3" id="KW-1185">Reference proteome</keyword>
<keyword evidence="1" id="KW-0812">Transmembrane</keyword>
<sequence length="56" mass="6195">MPVAGRFRARCTVRESDNAARVIGRLCLAYFAPWLVFGLILHAPGYCISLAARKTD</sequence>
<accession>A0A1N7RVD5</accession>
<keyword evidence="1" id="KW-0472">Membrane</keyword>
<evidence type="ECO:0000313" key="2">
    <source>
        <dbReference type="EMBL" id="SIT39056.1"/>
    </source>
</evidence>
<dbReference type="Proteomes" id="UP000195569">
    <property type="component" value="Unassembled WGS sequence"/>
</dbReference>
<comment type="caution">
    <text evidence="2">The sequence shown here is derived from an EMBL/GenBank/DDBJ whole genome shotgun (WGS) entry which is preliminary data.</text>
</comment>
<evidence type="ECO:0000313" key="3">
    <source>
        <dbReference type="Proteomes" id="UP000195569"/>
    </source>
</evidence>
<reference evidence="2" key="1">
    <citation type="submission" date="2016-12" db="EMBL/GenBank/DDBJ databases">
        <authorList>
            <person name="Moulin L."/>
        </authorList>
    </citation>
    <scope>NUCLEOTIDE SEQUENCE [LARGE SCALE GENOMIC DNA]</scope>
    <source>
        <strain evidence="2">STM 7183</strain>
    </source>
</reference>
<dbReference type="EMBL" id="CYGY02000021">
    <property type="protein sequence ID" value="SIT39056.1"/>
    <property type="molecule type" value="Genomic_DNA"/>
</dbReference>
<gene>
    <name evidence="2" type="ORF">BN2476_210019</name>
</gene>
<organism evidence="2 3">
    <name type="scientific">Paraburkholderia piptadeniae</name>
    <dbReference type="NCBI Taxonomy" id="1701573"/>
    <lineage>
        <taxon>Bacteria</taxon>
        <taxon>Pseudomonadati</taxon>
        <taxon>Pseudomonadota</taxon>
        <taxon>Betaproteobacteria</taxon>
        <taxon>Burkholderiales</taxon>
        <taxon>Burkholderiaceae</taxon>
        <taxon>Paraburkholderia</taxon>
    </lineage>
</organism>